<dbReference type="GO" id="GO:0005615">
    <property type="term" value="C:extracellular space"/>
    <property type="evidence" value="ECO:0007669"/>
    <property type="project" value="TreeGrafter"/>
</dbReference>
<evidence type="ECO:0000256" key="5">
    <source>
        <dbReference type="PROSITE-ProRule" id="PRU01240"/>
    </source>
</evidence>
<evidence type="ECO:0000256" key="3">
    <source>
        <dbReference type="ARBA" id="ARBA00022801"/>
    </source>
</evidence>
<evidence type="ECO:0000256" key="4">
    <source>
        <dbReference type="ARBA" id="ARBA00022825"/>
    </source>
</evidence>
<name>A0A1H9MR94_9PSEU</name>
<dbReference type="InterPro" id="IPR034193">
    <property type="entry name" value="PCSK9_ProteinaseK-like"/>
</dbReference>
<dbReference type="InterPro" id="IPR050131">
    <property type="entry name" value="Peptidase_S8_subtilisin-like"/>
</dbReference>
<feature type="active site" description="Charge relay system" evidence="5">
    <location>
        <position position="184"/>
    </location>
</feature>
<keyword evidence="7" id="KW-0732">Signal</keyword>
<dbReference type="InterPro" id="IPR023828">
    <property type="entry name" value="Peptidase_S8_Ser-AS"/>
</dbReference>
<dbReference type="Pfam" id="PF05922">
    <property type="entry name" value="Inhibitor_I9"/>
    <property type="match status" value="1"/>
</dbReference>
<dbReference type="GO" id="GO:0004252">
    <property type="term" value="F:serine-type endopeptidase activity"/>
    <property type="evidence" value="ECO:0007669"/>
    <property type="project" value="UniProtKB-UniRule"/>
</dbReference>
<protein>
    <submittedName>
        <fullName evidence="10">Serine protease, subtilisin family</fullName>
    </submittedName>
</protein>
<keyword evidence="4 5" id="KW-0720">Serine protease</keyword>
<gene>
    <name evidence="10" type="ORF">SAMN04487818_102284</name>
</gene>
<keyword evidence="11" id="KW-1185">Reference proteome</keyword>
<feature type="chain" id="PRO_5038441551" evidence="7">
    <location>
        <begin position="25"/>
        <end position="388"/>
    </location>
</feature>
<dbReference type="InterPro" id="IPR022398">
    <property type="entry name" value="Peptidase_S8_His-AS"/>
</dbReference>
<sequence>MSAHFRVKLAIAAVAAAATAGALASPAAAAEGQVRAASGTAVSGSYVVVFKDGTVHAAAAEHAKRYGGTVSHTYSTVLSGYSATLSERAARRIAADPAVAYVAQDEVVSIQGTQSNPPWGLDRVDQRNLPLSKSYTYPDNGGSGVTAYVVDTGVRISHSEFGGRARNGFDAVDNDTVAQDGHGHGTHVAGIVGGRTYGVAKQVSIVAVRVLGNNGSGSIAGVVAGIDWVAKDAAGKKAVANLSLGGGTNTTVDTAVQKAIRAGVTFVVAAGNSNADASTASPARVPEAITVAASDNTDRRASFSNYGNGVDIFGPGVDIPSAWRTSDSATNTVSGTSQATPHVAGAAALYLTTRTATPAQVRDALVAAATKNKITDPKSPNNLVYTGA</sequence>
<dbReference type="SUPFAM" id="SSF52743">
    <property type="entry name" value="Subtilisin-like"/>
    <property type="match status" value="1"/>
</dbReference>
<evidence type="ECO:0000313" key="10">
    <source>
        <dbReference type="EMBL" id="SER25999.1"/>
    </source>
</evidence>
<dbReference type="Pfam" id="PF00082">
    <property type="entry name" value="Peptidase_S8"/>
    <property type="match status" value="1"/>
</dbReference>
<proteinExistence type="inferred from homology"/>
<dbReference type="STRING" id="155974.SAMN04487818_102284"/>
<dbReference type="Proteomes" id="UP000199051">
    <property type="component" value="Unassembled WGS sequence"/>
</dbReference>
<organism evidence="10 11">
    <name type="scientific">Actinokineospora terrae</name>
    <dbReference type="NCBI Taxonomy" id="155974"/>
    <lineage>
        <taxon>Bacteria</taxon>
        <taxon>Bacillati</taxon>
        <taxon>Actinomycetota</taxon>
        <taxon>Actinomycetes</taxon>
        <taxon>Pseudonocardiales</taxon>
        <taxon>Pseudonocardiaceae</taxon>
        <taxon>Actinokineospora</taxon>
    </lineage>
</organism>
<dbReference type="CDD" id="cd04077">
    <property type="entry name" value="Peptidases_S8_PCSK9_ProteinaseK_like"/>
    <property type="match status" value="1"/>
</dbReference>
<dbReference type="PROSITE" id="PS00138">
    <property type="entry name" value="SUBTILASE_SER"/>
    <property type="match status" value="1"/>
</dbReference>
<dbReference type="RefSeq" id="WP_092775214.1">
    <property type="nucleotide sequence ID" value="NZ_FOGI01000002.1"/>
</dbReference>
<keyword evidence="2 5" id="KW-0645">Protease</keyword>
<dbReference type="InterPro" id="IPR036852">
    <property type="entry name" value="Peptidase_S8/S53_dom_sf"/>
</dbReference>
<evidence type="ECO:0000256" key="1">
    <source>
        <dbReference type="ARBA" id="ARBA00011073"/>
    </source>
</evidence>
<dbReference type="InterPro" id="IPR037045">
    <property type="entry name" value="S8pro/Inhibitor_I9_sf"/>
</dbReference>
<evidence type="ECO:0000259" key="9">
    <source>
        <dbReference type="Pfam" id="PF05922"/>
    </source>
</evidence>
<dbReference type="InterPro" id="IPR023827">
    <property type="entry name" value="Peptidase_S8_Asp-AS"/>
</dbReference>
<dbReference type="EMBL" id="FOGI01000002">
    <property type="protein sequence ID" value="SER25999.1"/>
    <property type="molecule type" value="Genomic_DNA"/>
</dbReference>
<dbReference type="SUPFAM" id="SSF54897">
    <property type="entry name" value="Protease propeptides/inhibitors"/>
    <property type="match status" value="1"/>
</dbReference>
<comment type="similarity">
    <text evidence="1 5 6">Belongs to the peptidase S8 family.</text>
</comment>
<feature type="signal peptide" evidence="7">
    <location>
        <begin position="1"/>
        <end position="24"/>
    </location>
</feature>
<dbReference type="PROSITE" id="PS00136">
    <property type="entry name" value="SUBTILASE_ASP"/>
    <property type="match status" value="1"/>
</dbReference>
<dbReference type="PANTHER" id="PTHR43806:SF11">
    <property type="entry name" value="CEREVISIN-RELATED"/>
    <property type="match status" value="1"/>
</dbReference>
<keyword evidence="3 5" id="KW-0378">Hydrolase</keyword>
<dbReference type="InterPro" id="IPR000209">
    <property type="entry name" value="Peptidase_S8/S53_dom"/>
</dbReference>
<dbReference type="PANTHER" id="PTHR43806">
    <property type="entry name" value="PEPTIDASE S8"/>
    <property type="match status" value="1"/>
</dbReference>
<dbReference type="PROSITE" id="PS51892">
    <property type="entry name" value="SUBTILASE"/>
    <property type="match status" value="1"/>
</dbReference>
<dbReference type="InterPro" id="IPR015500">
    <property type="entry name" value="Peptidase_S8_subtilisin-rel"/>
</dbReference>
<evidence type="ECO:0000313" key="11">
    <source>
        <dbReference type="Proteomes" id="UP000199051"/>
    </source>
</evidence>
<dbReference type="Gene3D" id="3.40.50.200">
    <property type="entry name" value="Peptidase S8/S53 domain"/>
    <property type="match status" value="1"/>
</dbReference>
<evidence type="ECO:0000259" key="8">
    <source>
        <dbReference type="Pfam" id="PF00082"/>
    </source>
</evidence>
<dbReference type="AlphaFoldDB" id="A0A1H9MR94"/>
<dbReference type="GO" id="GO:0006508">
    <property type="term" value="P:proteolysis"/>
    <property type="evidence" value="ECO:0007669"/>
    <property type="project" value="UniProtKB-KW"/>
</dbReference>
<reference evidence="11" key="1">
    <citation type="submission" date="2016-10" db="EMBL/GenBank/DDBJ databases">
        <authorList>
            <person name="Varghese N."/>
            <person name="Submissions S."/>
        </authorList>
    </citation>
    <scope>NUCLEOTIDE SEQUENCE [LARGE SCALE GENOMIC DNA]</scope>
    <source>
        <strain evidence="11">DSM 44260</strain>
    </source>
</reference>
<accession>A0A1H9MR94</accession>
<feature type="active site" description="Charge relay system" evidence="5">
    <location>
        <position position="151"/>
    </location>
</feature>
<evidence type="ECO:0000256" key="6">
    <source>
        <dbReference type="RuleBase" id="RU003355"/>
    </source>
</evidence>
<feature type="domain" description="Peptidase S8/S53" evidence="8">
    <location>
        <begin position="142"/>
        <end position="377"/>
    </location>
</feature>
<feature type="active site" description="Charge relay system" evidence="5">
    <location>
        <position position="337"/>
    </location>
</feature>
<dbReference type="PRINTS" id="PR00723">
    <property type="entry name" value="SUBTILISIN"/>
</dbReference>
<dbReference type="Gene3D" id="3.30.70.80">
    <property type="entry name" value="Peptidase S8 propeptide/proteinase inhibitor I9"/>
    <property type="match status" value="1"/>
</dbReference>
<evidence type="ECO:0000256" key="7">
    <source>
        <dbReference type="SAM" id="SignalP"/>
    </source>
</evidence>
<dbReference type="PROSITE" id="PS00137">
    <property type="entry name" value="SUBTILASE_HIS"/>
    <property type="match status" value="1"/>
</dbReference>
<evidence type="ECO:0000256" key="2">
    <source>
        <dbReference type="ARBA" id="ARBA00022670"/>
    </source>
</evidence>
<dbReference type="FunFam" id="3.40.50.200:FF:000014">
    <property type="entry name" value="Proteinase K"/>
    <property type="match status" value="1"/>
</dbReference>
<feature type="domain" description="Inhibitor I9" evidence="9">
    <location>
        <begin position="46"/>
        <end position="110"/>
    </location>
</feature>
<dbReference type="InterPro" id="IPR010259">
    <property type="entry name" value="S8pro/Inhibitor_I9"/>
</dbReference>